<feature type="region of interest" description="Disordered" evidence="1">
    <location>
        <begin position="223"/>
        <end position="246"/>
    </location>
</feature>
<keyword evidence="4" id="KW-1185">Reference proteome</keyword>
<feature type="region of interest" description="Disordered" evidence="1">
    <location>
        <begin position="1156"/>
        <end position="1242"/>
    </location>
</feature>
<feature type="compositionally biased region" description="Basic and acidic residues" evidence="1">
    <location>
        <begin position="679"/>
        <end position="703"/>
    </location>
</feature>
<evidence type="ECO:0000256" key="2">
    <source>
        <dbReference type="SAM" id="Phobius"/>
    </source>
</evidence>
<name>A0A5C3L520_COPMA</name>
<feature type="region of interest" description="Disordered" evidence="1">
    <location>
        <begin position="432"/>
        <end position="492"/>
    </location>
</feature>
<dbReference type="CDD" id="cd18724">
    <property type="entry name" value="PIN_LabA-like"/>
    <property type="match status" value="1"/>
</dbReference>
<feature type="transmembrane region" description="Helical" evidence="2">
    <location>
        <begin position="12"/>
        <end position="32"/>
    </location>
</feature>
<feature type="compositionally biased region" description="Low complexity" evidence="1">
    <location>
        <begin position="788"/>
        <end position="797"/>
    </location>
</feature>
<keyword evidence="2" id="KW-0472">Membrane</keyword>
<evidence type="ECO:0008006" key="5">
    <source>
        <dbReference type="Google" id="ProtNLM"/>
    </source>
</evidence>
<protein>
    <recommendedName>
        <fullName evidence="5">NYN domain-containing protein</fullName>
    </recommendedName>
</protein>
<feature type="compositionally biased region" description="Acidic residues" evidence="1">
    <location>
        <begin position="532"/>
        <end position="541"/>
    </location>
</feature>
<feature type="compositionally biased region" description="Low complexity" evidence="1">
    <location>
        <begin position="650"/>
        <end position="659"/>
    </location>
</feature>
<feature type="region of interest" description="Disordered" evidence="1">
    <location>
        <begin position="650"/>
        <end position="820"/>
    </location>
</feature>
<dbReference type="Proteomes" id="UP000307440">
    <property type="component" value="Unassembled WGS sequence"/>
</dbReference>
<keyword evidence="2" id="KW-0812">Transmembrane</keyword>
<dbReference type="OrthoDB" id="5590473at2759"/>
<dbReference type="STRING" id="230819.A0A5C3L520"/>
<feature type="compositionally biased region" description="Basic and acidic residues" evidence="1">
    <location>
        <begin position="1157"/>
        <end position="1166"/>
    </location>
</feature>
<feature type="region of interest" description="Disordered" evidence="1">
    <location>
        <begin position="308"/>
        <end position="419"/>
    </location>
</feature>
<feature type="compositionally biased region" description="Polar residues" evidence="1">
    <location>
        <begin position="119"/>
        <end position="133"/>
    </location>
</feature>
<feature type="compositionally biased region" description="Polar residues" evidence="1">
    <location>
        <begin position="197"/>
        <end position="208"/>
    </location>
</feature>
<feature type="region of interest" description="Disordered" evidence="1">
    <location>
        <begin position="995"/>
        <end position="1096"/>
    </location>
</feature>
<keyword evidence="2" id="KW-1133">Transmembrane helix</keyword>
<sequence length="1352" mass="146180">MVASSQAHLSRCLHVPFLFSLLFLILIHSVIYEMISDTSSSTSSRQTIPISPCFSTTSSSGPASQATSDEEPDLGAFRTVFWALPGLQPPPPRIPIGIHLSSSVGSSLNLDTSSSISSFTHPGLSSATVSATEEPQDEPETVWAQQPIWQSYLNQRSNSIVSSAVDDEHDRGSPASDGSRTVEITSDTDNQDGESLEGSQNQGSSTESTEIALPVTVFSPNQDNQALSTLDDDSSQRLSSQPTLRHGRLDFPIHEMSTIGSRAPSYWSGVSSPANVPHYNNFHTFTSHTERSFLPVLHRSEDSEAAVQSMLHEATRTRSVVNDSSSISASSNERYDRSSRPTPDSTDHSLSRPRPLKPQPNYTTSLSDNGEVVLGRSPPGFLPQVEPPSPLPTPTDDGSETFPLEEMDDDVRTPTRPQHAMSGHYYPHTLRGIHGLPNNYRQTHPEPRYHNATTQPQRGYDKDNEDNDSIQYHPHTGSDAGSADWHMDNNGEDAEPATLGYLDATLSYVAEQLQRVRLQAATREKQRSETAEAPDDLEDWDNTAVEPKQRKRRRKKAAVAVSEIDSISSTNVSVQTPTRPLLLAAAPDTDQNAENGEFQSAGNGSNQSSPQKKRKSKATESTTKKADKTATIKPITILTRPKVAVATVTDVSATGTTDTVEGDPSFSLAGKKGKRVGRREREREKAKLDREQAVKEVEAKGDVDESEETESEDVDKGRDDEENADESGVFDFSSSSAGERLSHALSNISLEKKPRPGSPGARTPRAVGPVDEAGASEELLVKHDNGHAVDPAVTPKAAKAKKKSRPKRAKPLAHSKSYPNLRAEAALDAEAVTAGGKRVRIVAGPLDDDEDRDAQLDQHKRSRLIHLSCTLLRMHPDQKKELGKVINRLQAGEKNENIAKVTLPASVGKKKGHVRGGSKGSGSFSSSSLAFAFPDEEPQDPAEFDILGAAPTAGASLIHVFIDHSNILIGLLNYLKRHPPPQSVVDAYLASSSFSTTTTTHGSAPIAIPESGKRKRPAAIPIVESSANGSDNSGQLPFGTSHSKSQQHSMELSKSLPSESGLDAQMAARRSNKKPEDGASDGYDEADEKRDGFSDRKEKRFPRHLWHAALALILERGRPVSRRVVVTSSPLYQPMGKIEQLGYEVRVYIRVPDLGDGMDRKEKEAKYSSSKPSGVGKAGAQSSASKAGSNSASNASFSTPGAKNGHVRHLSGYTSTESGSGSSKPIGGPSGGLNSGQATSGKVKYREQGVDELLQLKLHQALADVDKVPKGSTIVLATGDGNVGQFNEDGFLGPVRTALKRGWKVELYAWEDGLSKSWKREFGESSEWGKKGLFRIIFLEQFAKQMVEAASW</sequence>
<feature type="compositionally biased region" description="Low complexity" evidence="1">
    <location>
        <begin position="1173"/>
        <end position="1198"/>
    </location>
</feature>
<evidence type="ECO:0000313" key="3">
    <source>
        <dbReference type="EMBL" id="TFK23308.1"/>
    </source>
</evidence>
<feature type="compositionally biased region" description="Low complexity" evidence="1">
    <location>
        <begin position="319"/>
        <end position="332"/>
    </location>
</feature>
<organism evidence="3 4">
    <name type="scientific">Coprinopsis marcescibilis</name>
    <name type="common">Agaric fungus</name>
    <name type="synonym">Psathyrella marcescibilis</name>
    <dbReference type="NCBI Taxonomy" id="230819"/>
    <lineage>
        <taxon>Eukaryota</taxon>
        <taxon>Fungi</taxon>
        <taxon>Dikarya</taxon>
        <taxon>Basidiomycota</taxon>
        <taxon>Agaricomycotina</taxon>
        <taxon>Agaricomycetes</taxon>
        <taxon>Agaricomycetidae</taxon>
        <taxon>Agaricales</taxon>
        <taxon>Agaricineae</taxon>
        <taxon>Psathyrellaceae</taxon>
        <taxon>Coprinopsis</taxon>
    </lineage>
</organism>
<feature type="region of interest" description="Disordered" evidence="1">
    <location>
        <begin position="164"/>
        <end position="208"/>
    </location>
</feature>
<feature type="compositionally biased region" description="Polar residues" evidence="1">
    <location>
        <begin position="176"/>
        <end position="188"/>
    </location>
</feature>
<evidence type="ECO:0000313" key="4">
    <source>
        <dbReference type="Proteomes" id="UP000307440"/>
    </source>
</evidence>
<feature type="compositionally biased region" description="Polar residues" evidence="1">
    <location>
        <begin position="589"/>
        <end position="610"/>
    </location>
</feature>
<feature type="region of interest" description="Disordered" evidence="1">
    <location>
        <begin position="521"/>
        <end position="557"/>
    </location>
</feature>
<feature type="compositionally biased region" description="Acidic residues" evidence="1">
    <location>
        <begin position="704"/>
        <end position="713"/>
    </location>
</feature>
<accession>A0A5C3L520</accession>
<feature type="region of interest" description="Disordered" evidence="1">
    <location>
        <begin position="584"/>
        <end position="635"/>
    </location>
</feature>
<feature type="compositionally biased region" description="Acidic residues" evidence="1">
    <location>
        <begin position="397"/>
        <end position="409"/>
    </location>
</feature>
<feature type="compositionally biased region" description="Basic residues" evidence="1">
    <location>
        <begin position="798"/>
        <end position="813"/>
    </location>
</feature>
<gene>
    <name evidence="3" type="ORF">FA15DRAFT_468577</name>
</gene>
<feature type="compositionally biased region" description="Low complexity" evidence="1">
    <location>
        <begin position="1211"/>
        <end position="1227"/>
    </location>
</feature>
<feature type="compositionally biased region" description="Polar residues" evidence="1">
    <location>
        <begin position="1025"/>
        <end position="1058"/>
    </location>
</feature>
<dbReference type="EMBL" id="ML210221">
    <property type="protein sequence ID" value="TFK23308.1"/>
    <property type="molecule type" value="Genomic_DNA"/>
</dbReference>
<feature type="region of interest" description="Disordered" evidence="1">
    <location>
        <begin position="119"/>
        <end position="144"/>
    </location>
</feature>
<proteinExistence type="predicted"/>
<reference evidence="3 4" key="1">
    <citation type="journal article" date="2019" name="Nat. Ecol. Evol.">
        <title>Megaphylogeny resolves global patterns of mushroom evolution.</title>
        <authorList>
            <person name="Varga T."/>
            <person name="Krizsan K."/>
            <person name="Foldi C."/>
            <person name="Dima B."/>
            <person name="Sanchez-Garcia M."/>
            <person name="Sanchez-Ramirez S."/>
            <person name="Szollosi G.J."/>
            <person name="Szarkandi J.G."/>
            <person name="Papp V."/>
            <person name="Albert L."/>
            <person name="Andreopoulos W."/>
            <person name="Angelini C."/>
            <person name="Antonin V."/>
            <person name="Barry K.W."/>
            <person name="Bougher N.L."/>
            <person name="Buchanan P."/>
            <person name="Buyck B."/>
            <person name="Bense V."/>
            <person name="Catcheside P."/>
            <person name="Chovatia M."/>
            <person name="Cooper J."/>
            <person name="Damon W."/>
            <person name="Desjardin D."/>
            <person name="Finy P."/>
            <person name="Geml J."/>
            <person name="Haridas S."/>
            <person name="Hughes K."/>
            <person name="Justo A."/>
            <person name="Karasinski D."/>
            <person name="Kautmanova I."/>
            <person name="Kiss B."/>
            <person name="Kocsube S."/>
            <person name="Kotiranta H."/>
            <person name="LaButti K.M."/>
            <person name="Lechner B.E."/>
            <person name="Liimatainen K."/>
            <person name="Lipzen A."/>
            <person name="Lukacs Z."/>
            <person name="Mihaltcheva S."/>
            <person name="Morgado L.N."/>
            <person name="Niskanen T."/>
            <person name="Noordeloos M.E."/>
            <person name="Ohm R.A."/>
            <person name="Ortiz-Santana B."/>
            <person name="Ovrebo C."/>
            <person name="Racz N."/>
            <person name="Riley R."/>
            <person name="Savchenko A."/>
            <person name="Shiryaev A."/>
            <person name="Soop K."/>
            <person name="Spirin V."/>
            <person name="Szebenyi C."/>
            <person name="Tomsovsky M."/>
            <person name="Tulloss R.E."/>
            <person name="Uehling J."/>
            <person name="Grigoriev I.V."/>
            <person name="Vagvolgyi C."/>
            <person name="Papp T."/>
            <person name="Martin F.M."/>
            <person name="Miettinen O."/>
            <person name="Hibbett D.S."/>
            <person name="Nagy L.G."/>
        </authorList>
    </citation>
    <scope>NUCLEOTIDE SEQUENCE [LARGE SCALE GENOMIC DNA]</scope>
    <source>
        <strain evidence="3 4">CBS 121175</strain>
    </source>
</reference>
<evidence type="ECO:0000256" key="1">
    <source>
        <dbReference type="SAM" id="MobiDB-lite"/>
    </source>
</evidence>
<feature type="compositionally biased region" description="Basic and acidic residues" evidence="1">
    <location>
        <begin position="333"/>
        <end position="350"/>
    </location>
</feature>
<feature type="compositionally biased region" description="Basic and acidic residues" evidence="1">
    <location>
        <begin position="1087"/>
        <end position="1096"/>
    </location>
</feature>